<protein>
    <submittedName>
        <fullName evidence="2">Uncharacterized protein</fullName>
    </submittedName>
</protein>
<evidence type="ECO:0000256" key="1">
    <source>
        <dbReference type="SAM" id="MobiDB-lite"/>
    </source>
</evidence>
<proteinExistence type="predicted"/>
<organism evidence="2 3">
    <name type="scientific">Scylla paramamosain</name>
    <name type="common">Mud crab</name>
    <dbReference type="NCBI Taxonomy" id="85552"/>
    <lineage>
        <taxon>Eukaryota</taxon>
        <taxon>Metazoa</taxon>
        <taxon>Ecdysozoa</taxon>
        <taxon>Arthropoda</taxon>
        <taxon>Crustacea</taxon>
        <taxon>Multicrustacea</taxon>
        <taxon>Malacostraca</taxon>
        <taxon>Eumalacostraca</taxon>
        <taxon>Eucarida</taxon>
        <taxon>Decapoda</taxon>
        <taxon>Pleocyemata</taxon>
        <taxon>Brachyura</taxon>
        <taxon>Eubrachyura</taxon>
        <taxon>Portunoidea</taxon>
        <taxon>Portunidae</taxon>
        <taxon>Portuninae</taxon>
        <taxon>Scylla</taxon>
    </lineage>
</organism>
<dbReference type="Proteomes" id="UP001487740">
    <property type="component" value="Unassembled WGS sequence"/>
</dbReference>
<accession>A0AAW0UGW8</accession>
<gene>
    <name evidence="2" type="ORF">O3P69_004171</name>
</gene>
<evidence type="ECO:0000313" key="2">
    <source>
        <dbReference type="EMBL" id="KAK8398889.1"/>
    </source>
</evidence>
<keyword evidence="3" id="KW-1185">Reference proteome</keyword>
<dbReference type="EMBL" id="JARAKH010000012">
    <property type="protein sequence ID" value="KAK8398889.1"/>
    <property type="molecule type" value="Genomic_DNA"/>
</dbReference>
<feature type="region of interest" description="Disordered" evidence="1">
    <location>
        <begin position="140"/>
        <end position="166"/>
    </location>
</feature>
<evidence type="ECO:0000313" key="3">
    <source>
        <dbReference type="Proteomes" id="UP001487740"/>
    </source>
</evidence>
<dbReference type="AlphaFoldDB" id="A0AAW0UGW8"/>
<reference evidence="2 3" key="1">
    <citation type="submission" date="2023-03" db="EMBL/GenBank/DDBJ databases">
        <title>High-quality genome of Scylla paramamosain provides insights in environmental adaptation.</title>
        <authorList>
            <person name="Zhang L."/>
        </authorList>
    </citation>
    <scope>NUCLEOTIDE SEQUENCE [LARGE SCALE GENOMIC DNA]</scope>
    <source>
        <strain evidence="2">LZ_2023a</strain>
        <tissue evidence="2">Muscle</tissue>
    </source>
</reference>
<name>A0AAW0UGW8_SCYPA</name>
<sequence>MTHSSSNIKGYRVKMPRECKNSPDKFCYICGSVTLRQYKRQLTQRVKKLYELYFGCKVGDQDKSWAPHICCVRCTSSLSAWVKGKGTGLMFGVPMVWREPKDHSTDCYFCLTDIKGRNRKGKKSIVYPDLQSAIRPVLHSSHIPVPQPPSELPSDDTSNSDDSESQDATVAVESPLLCASLKSPTFLVNLLLALARSLFKSSMAALRILLNCSVG</sequence>
<comment type="caution">
    <text evidence="2">The sequence shown here is derived from an EMBL/GenBank/DDBJ whole genome shotgun (WGS) entry which is preliminary data.</text>
</comment>